<dbReference type="RefSeq" id="WP_343187403.1">
    <property type="nucleotide sequence ID" value="NZ_JBCITM010000028.1"/>
</dbReference>
<organism evidence="1 2">
    <name type="scientific">Anoxynatronum sibiricum</name>
    <dbReference type="NCBI Taxonomy" id="210623"/>
    <lineage>
        <taxon>Bacteria</taxon>
        <taxon>Bacillati</taxon>
        <taxon>Bacillota</taxon>
        <taxon>Clostridia</taxon>
        <taxon>Eubacteriales</taxon>
        <taxon>Clostridiaceae</taxon>
        <taxon>Anoxynatronum</taxon>
    </lineage>
</organism>
<proteinExistence type="predicted"/>
<reference evidence="1 2" key="1">
    <citation type="submission" date="2024-04" db="EMBL/GenBank/DDBJ databases">
        <title>Genome sequencing and metabolic network reconstruction of aminoacids and betaine degradation by Anoxynatronum sibiricum.</title>
        <authorList>
            <person name="Detkova E.N."/>
            <person name="Boltjanskaja Y.V."/>
            <person name="Mardanov A.V."/>
            <person name="Kevbrin V."/>
        </authorList>
    </citation>
    <scope>NUCLEOTIDE SEQUENCE [LARGE SCALE GENOMIC DNA]</scope>
    <source>
        <strain evidence="1 2">Z-7981</strain>
    </source>
</reference>
<accession>A0ABU9VY68</accession>
<evidence type="ECO:0000313" key="1">
    <source>
        <dbReference type="EMBL" id="MEN1762118.1"/>
    </source>
</evidence>
<dbReference type="Proteomes" id="UP001407405">
    <property type="component" value="Unassembled WGS sequence"/>
</dbReference>
<keyword evidence="2" id="KW-1185">Reference proteome</keyword>
<evidence type="ECO:0000313" key="2">
    <source>
        <dbReference type="Proteomes" id="UP001407405"/>
    </source>
</evidence>
<sequence>MKSVAEQFIRHFASKRKFVFRTHAVERMMERGITEEQVYECAETGCVMEEQKSDECSDIKVLFAEPADRPGFYVVIAATNRFPHVVTVCLKDEDVWETVNGFIRRRK</sequence>
<name>A0ABU9VY68_9CLOT</name>
<protein>
    <submittedName>
        <fullName evidence="1">DUF4258 domain-containing protein</fullName>
    </submittedName>
</protein>
<dbReference type="EMBL" id="JBCITM010000028">
    <property type="protein sequence ID" value="MEN1762118.1"/>
    <property type="molecule type" value="Genomic_DNA"/>
</dbReference>
<gene>
    <name evidence="1" type="ORF">AAIG11_16635</name>
</gene>
<comment type="caution">
    <text evidence="1">The sequence shown here is derived from an EMBL/GenBank/DDBJ whole genome shotgun (WGS) entry which is preliminary data.</text>
</comment>
<dbReference type="InterPro" id="IPR025354">
    <property type="entry name" value="DUF4258"/>
</dbReference>
<dbReference type="Pfam" id="PF14076">
    <property type="entry name" value="DUF4258"/>
    <property type="match status" value="1"/>
</dbReference>